<name>A0A917EC97_9HYPH</name>
<dbReference type="Proteomes" id="UP000644699">
    <property type="component" value="Unassembled WGS sequence"/>
</dbReference>
<comment type="cofactor">
    <cofactor evidence="1">
        <name>Mg(2+)</name>
        <dbReference type="ChEBI" id="CHEBI:18420"/>
    </cofactor>
</comment>
<dbReference type="InterPro" id="IPR020476">
    <property type="entry name" value="Nudix_hydrolase"/>
</dbReference>
<dbReference type="RefSeq" id="WP_188912082.1">
    <property type="nucleotide sequence ID" value="NZ_BMIQ01000008.1"/>
</dbReference>
<dbReference type="Gene3D" id="3.90.79.10">
    <property type="entry name" value="Nucleoside Triphosphate Pyrophosphohydrolase"/>
    <property type="match status" value="1"/>
</dbReference>
<dbReference type="PROSITE" id="PS00893">
    <property type="entry name" value="NUDIX_BOX"/>
    <property type="match status" value="1"/>
</dbReference>
<comment type="caution">
    <text evidence="5">The sequence shown here is derived from an EMBL/GenBank/DDBJ whole genome shotgun (WGS) entry which is preliminary data.</text>
</comment>
<dbReference type="PANTHER" id="PTHR43736">
    <property type="entry name" value="ADP-RIBOSE PYROPHOSPHATASE"/>
    <property type="match status" value="1"/>
</dbReference>
<reference evidence="5" key="2">
    <citation type="submission" date="2020-09" db="EMBL/GenBank/DDBJ databases">
        <authorList>
            <person name="Sun Q."/>
            <person name="Zhou Y."/>
        </authorList>
    </citation>
    <scope>NUCLEOTIDE SEQUENCE</scope>
    <source>
        <strain evidence="5">CGMCC 1.15367</strain>
    </source>
</reference>
<dbReference type="PRINTS" id="PR00502">
    <property type="entry name" value="NUDIXFAMILY"/>
</dbReference>
<dbReference type="AlphaFoldDB" id="A0A917EC97"/>
<protein>
    <submittedName>
        <fullName evidence="5">NUDIX domain-containing protein</fullName>
    </submittedName>
</protein>
<dbReference type="PROSITE" id="PS51462">
    <property type="entry name" value="NUDIX"/>
    <property type="match status" value="1"/>
</dbReference>
<accession>A0A917EC97</accession>
<comment type="similarity">
    <text evidence="3">Belongs to the Nudix hydrolase family.</text>
</comment>
<keyword evidence="6" id="KW-1185">Reference proteome</keyword>
<evidence type="ECO:0000256" key="2">
    <source>
        <dbReference type="ARBA" id="ARBA00022801"/>
    </source>
</evidence>
<organism evidence="5 6">
    <name type="scientific">Aureimonas endophytica</name>
    <dbReference type="NCBI Taxonomy" id="2027858"/>
    <lineage>
        <taxon>Bacteria</taxon>
        <taxon>Pseudomonadati</taxon>
        <taxon>Pseudomonadota</taxon>
        <taxon>Alphaproteobacteria</taxon>
        <taxon>Hyphomicrobiales</taxon>
        <taxon>Aurantimonadaceae</taxon>
        <taxon>Aureimonas</taxon>
    </lineage>
</organism>
<dbReference type="Pfam" id="PF00293">
    <property type="entry name" value="NUDIX"/>
    <property type="match status" value="1"/>
</dbReference>
<evidence type="ECO:0000313" key="6">
    <source>
        <dbReference type="Proteomes" id="UP000644699"/>
    </source>
</evidence>
<dbReference type="InterPro" id="IPR000086">
    <property type="entry name" value="NUDIX_hydrolase_dom"/>
</dbReference>
<evidence type="ECO:0000256" key="1">
    <source>
        <dbReference type="ARBA" id="ARBA00001946"/>
    </source>
</evidence>
<dbReference type="GO" id="GO:0016787">
    <property type="term" value="F:hydrolase activity"/>
    <property type="evidence" value="ECO:0007669"/>
    <property type="project" value="UniProtKB-KW"/>
</dbReference>
<evidence type="ECO:0000259" key="4">
    <source>
        <dbReference type="PROSITE" id="PS51462"/>
    </source>
</evidence>
<keyword evidence="2 3" id="KW-0378">Hydrolase</keyword>
<dbReference type="PANTHER" id="PTHR43736:SF1">
    <property type="entry name" value="DIHYDRONEOPTERIN TRIPHOSPHATE DIPHOSPHATASE"/>
    <property type="match status" value="1"/>
</dbReference>
<evidence type="ECO:0000313" key="5">
    <source>
        <dbReference type="EMBL" id="GGE18898.1"/>
    </source>
</evidence>
<dbReference type="SUPFAM" id="SSF55811">
    <property type="entry name" value="Nudix"/>
    <property type="match status" value="1"/>
</dbReference>
<dbReference type="InterPro" id="IPR015797">
    <property type="entry name" value="NUDIX_hydrolase-like_dom_sf"/>
</dbReference>
<gene>
    <name evidence="5" type="ORF">GCM10011390_42550</name>
</gene>
<sequence length="161" mass="17585">MVLPPSDPHPAAAPSLDGGHDFLGAKLALLLGDDLLVYRRDRKEGIPFPGCWDLPGGGREGGETPAECALRELREEFGLSLPRERILYARAYASTVRPGAVSWFLAGRLRATDVGAIVFGEEGEEWQLMPIATFRRDPEAVPYLRDRLGDYLLAGHAGTED</sequence>
<evidence type="ECO:0000256" key="3">
    <source>
        <dbReference type="RuleBase" id="RU003476"/>
    </source>
</evidence>
<reference evidence="5" key="1">
    <citation type="journal article" date="2014" name="Int. J. Syst. Evol. Microbiol.">
        <title>Complete genome sequence of Corynebacterium casei LMG S-19264T (=DSM 44701T), isolated from a smear-ripened cheese.</title>
        <authorList>
            <consortium name="US DOE Joint Genome Institute (JGI-PGF)"/>
            <person name="Walter F."/>
            <person name="Albersmeier A."/>
            <person name="Kalinowski J."/>
            <person name="Ruckert C."/>
        </authorList>
    </citation>
    <scope>NUCLEOTIDE SEQUENCE</scope>
    <source>
        <strain evidence="5">CGMCC 1.15367</strain>
    </source>
</reference>
<dbReference type="EMBL" id="BMIQ01000008">
    <property type="protein sequence ID" value="GGE18898.1"/>
    <property type="molecule type" value="Genomic_DNA"/>
</dbReference>
<proteinExistence type="inferred from homology"/>
<feature type="domain" description="Nudix hydrolase" evidence="4">
    <location>
        <begin position="18"/>
        <end position="154"/>
    </location>
</feature>
<dbReference type="InterPro" id="IPR020084">
    <property type="entry name" value="NUDIX_hydrolase_CS"/>
</dbReference>